<accession>A0AAE0WDK7</accession>
<dbReference type="Pfam" id="PF13646">
    <property type="entry name" value="HEAT_2"/>
    <property type="match status" value="1"/>
</dbReference>
<name>A0AAE0WDK7_9BIVA</name>
<dbReference type="AlphaFoldDB" id="A0AAE0WDK7"/>
<keyword evidence="2" id="KW-1185">Reference proteome</keyword>
<protein>
    <recommendedName>
        <fullName evidence="3">HEAT repeat domain-containing protein</fullName>
    </recommendedName>
</protein>
<sequence length="354" mass="41083">MRSVKPVTQFSDMELPEMSAFSNGELMFLMKTRVAFTLPRPEQVNMTTSSIHVQNIKQRPMKMNITQAWEDISGNLTCMKHQPARGSPQLNTCFFSIVQILKDLPDEELTKVAQFYFQDGIPILARSLEDRFHMIDAFGVVKTEHAQEILMRYILMQRMPDHRMVQRILMQVIGMEKLPTEPLLKMLEDMCFDRDKFSTSMFKADTYQRALLTYGAVISVMEKEGHKERAQAAIQKFHDMLGLHDPWEYRRKRESMTPEEREVYVHEKVTLIGALGNAAHHSSLEYIVSHINSTNSPWIKRAAIHALRDYHHADVADFLLHTAANDDDEYVRYDAVLQYQAHPKANVIITNEQR</sequence>
<comment type="caution">
    <text evidence="1">The sequence shown here is derived from an EMBL/GenBank/DDBJ whole genome shotgun (WGS) entry which is preliminary data.</text>
</comment>
<reference evidence="1" key="2">
    <citation type="journal article" date="2021" name="Genome Biol. Evol.">
        <title>Developing a high-quality reference genome for a parasitic bivalve with doubly uniparental inheritance (Bivalvia: Unionida).</title>
        <authorList>
            <person name="Smith C.H."/>
        </authorList>
    </citation>
    <scope>NUCLEOTIDE SEQUENCE</scope>
    <source>
        <strain evidence="1">CHS0354</strain>
        <tissue evidence="1">Mantle</tissue>
    </source>
</reference>
<organism evidence="1 2">
    <name type="scientific">Potamilus streckersoni</name>
    <dbReference type="NCBI Taxonomy" id="2493646"/>
    <lineage>
        <taxon>Eukaryota</taxon>
        <taxon>Metazoa</taxon>
        <taxon>Spiralia</taxon>
        <taxon>Lophotrochozoa</taxon>
        <taxon>Mollusca</taxon>
        <taxon>Bivalvia</taxon>
        <taxon>Autobranchia</taxon>
        <taxon>Heteroconchia</taxon>
        <taxon>Palaeoheterodonta</taxon>
        <taxon>Unionida</taxon>
        <taxon>Unionoidea</taxon>
        <taxon>Unionidae</taxon>
        <taxon>Ambleminae</taxon>
        <taxon>Lampsilini</taxon>
        <taxon>Potamilus</taxon>
    </lineage>
</organism>
<evidence type="ECO:0008006" key="3">
    <source>
        <dbReference type="Google" id="ProtNLM"/>
    </source>
</evidence>
<dbReference type="Proteomes" id="UP001195483">
    <property type="component" value="Unassembled WGS sequence"/>
</dbReference>
<proteinExistence type="predicted"/>
<reference evidence="1" key="3">
    <citation type="submission" date="2023-05" db="EMBL/GenBank/DDBJ databases">
        <authorList>
            <person name="Smith C.H."/>
        </authorList>
    </citation>
    <scope>NUCLEOTIDE SEQUENCE</scope>
    <source>
        <strain evidence="1">CHS0354</strain>
        <tissue evidence="1">Mantle</tissue>
    </source>
</reference>
<gene>
    <name evidence="1" type="ORF">CHS0354_035947</name>
</gene>
<reference evidence="1" key="1">
    <citation type="journal article" date="2021" name="Genome Biol. Evol.">
        <title>A High-Quality Reference Genome for a Parasitic Bivalve with Doubly Uniparental Inheritance (Bivalvia: Unionida).</title>
        <authorList>
            <person name="Smith C.H."/>
        </authorList>
    </citation>
    <scope>NUCLEOTIDE SEQUENCE</scope>
    <source>
        <strain evidence="1">CHS0354</strain>
    </source>
</reference>
<dbReference type="Gene3D" id="1.25.10.20">
    <property type="entry name" value="Vitellinogen, superhelical"/>
    <property type="match status" value="1"/>
</dbReference>
<dbReference type="EMBL" id="JAEAOA010002099">
    <property type="protein sequence ID" value="KAK3609662.1"/>
    <property type="molecule type" value="Genomic_DNA"/>
</dbReference>
<evidence type="ECO:0000313" key="2">
    <source>
        <dbReference type="Proteomes" id="UP001195483"/>
    </source>
</evidence>
<dbReference type="SUPFAM" id="SSF48431">
    <property type="entry name" value="Lipovitellin-phosvitin complex, superhelical domain"/>
    <property type="match status" value="1"/>
</dbReference>
<evidence type="ECO:0000313" key="1">
    <source>
        <dbReference type="EMBL" id="KAK3609662.1"/>
    </source>
</evidence>
<dbReference type="InterPro" id="IPR011030">
    <property type="entry name" value="Lipovitellin_superhlx_dom"/>
</dbReference>